<feature type="non-terminal residue" evidence="2">
    <location>
        <position position="1"/>
    </location>
</feature>
<evidence type="ECO:0000256" key="1">
    <source>
        <dbReference type="SAM" id="Phobius"/>
    </source>
</evidence>
<accession>A0A2M8KTU3</accession>
<protein>
    <submittedName>
        <fullName evidence="2">Uncharacterized protein</fullName>
    </submittedName>
</protein>
<feature type="transmembrane region" description="Helical" evidence="1">
    <location>
        <begin position="164"/>
        <end position="189"/>
    </location>
</feature>
<evidence type="ECO:0000313" key="3">
    <source>
        <dbReference type="Proteomes" id="UP000229554"/>
    </source>
</evidence>
<proteinExistence type="predicted"/>
<keyword evidence="1" id="KW-0472">Membrane</keyword>
<organism evidence="2 3">
    <name type="scientific">Candidatus Roizmanbacteria bacterium CG10_big_fil_rev_8_21_14_0_10_39_6</name>
    <dbReference type="NCBI Taxonomy" id="1974853"/>
    <lineage>
        <taxon>Bacteria</taxon>
        <taxon>Candidatus Roizmaniibacteriota</taxon>
    </lineage>
</organism>
<keyword evidence="1" id="KW-1133">Transmembrane helix</keyword>
<dbReference type="EMBL" id="PFED01000001">
    <property type="protein sequence ID" value="PJE63354.1"/>
    <property type="molecule type" value="Genomic_DNA"/>
</dbReference>
<dbReference type="AlphaFoldDB" id="A0A2M8KTU3"/>
<evidence type="ECO:0000313" key="2">
    <source>
        <dbReference type="EMBL" id="PJE63354.1"/>
    </source>
</evidence>
<comment type="caution">
    <text evidence="2">The sequence shown here is derived from an EMBL/GenBank/DDBJ whole genome shotgun (WGS) entry which is preliminary data.</text>
</comment>
<dbReference type="Proteomes" id="UP000229554">
    <property type="component" value="Unassembled WGS sequence"/>
</dbReference>
<gene>
    <name evidence="2" type="ORF">COU88_00050</name>
</gene>
<name>A0A2M8KTU3_9BACT</name>
<reference evidence="3" key="1">
    <citation type="submission" date="2017-09" db="EMBL/GenBank/DDBJ databases">
        <title>Depth-based differentiation of microbial function through sediment-hosted aquifers and enrichment of novel symbionts in the deep terrestrial subsurface.</title>
        <authorList>
            <person name="Probst A.J."/>
            <person name="Ladd B."/>
            <person name="Jarett J.K."/>
            <person name="Geller-Mcgrath D.E."/>
            <person name="Sieber C.M.K."/>
            <person name="Emerson J.B."/>
            <person name="Anantharaman K."/>
            <person name="Thomas B.C."/>
            <person name="Malmstrom R."/>
            <person name="Stieglmeier M."/>
            <person name="Klingl A."/>
            <person name="Woyke T."/>
            <person name="Ryan C.M."/>
            <person name="Banfield J.F."/>
        </authorList>
    </citation>
    <scope>NUCLEOTIDE SEQUENCE [LARGE SCALE GENOMIC DNA]</scope>
</reference>
<keyword evidence="1" id="KW-0812">Transmembrane</keyword>
<sequence>YSIMLISQAPVSQRTSGRGVGAITANILITVTRDGFLDNQIKVAQFQVVPDYQINLFGTTYTILTQSHTIPVIFSVANIGKNLYSPSVKITLQGPFGLDRNVEMIPVFILAHTQRQLYAESVDCKICTSNPSVVLRGSGWGKYVAMAEITIEGSDKKLYAQTQFWVLPVALITYVAIAIATGVLILFILRHYAKR</sequence>